<proteinExistence type="predicted"/>
<evidence type="ECO:0000259" key="4">
    <source>
        <dbReference type="PROSITE" id="PS50960"/>
    </source>
</evidence>
<feature type="compositionally biased region" description="Basic and acidic residues" evidence="3">
    <location>
        <begin position="99"/>
        <end position="110"/>
    </location>
</feature>
<dbReference type="InterPro" id="IPR009057">
    <property type="entry name" value="Homeodomain-like_sf"/>
</dbReference>
<dbReference type="AlphaFoldDB" id="A0A5B7DW11"/>
<dbReference type="GO" id="GO:0003677">
    <property type="term" value="F:DNA binding"/>
    <property type="evidence" value="ECO:0007669"/>
    <property type="project" value="UniProtKB-UniRule"/>
</dbReference>
<keyword evidence="6" id="KW-1185">Reference proteome</keyword>
<feature type="region of interest" description="Disordered" evidence="3">
    <location>
        <begin position="159"/>
        <end position="180"/>
    </location>
</feature>
<keyword evidence="2" id="KW-0539">Nucleus</keyword>
<feature type="DNA-binding region" description="H-T-H motif" evidence="2">
    <location>
        <begin position="335"/>
        <end position="355"/>
    </location>
</feature>
<feature type="region of interest" description="Disordered" evidence="3">
    <location>
        <begin position="66"/>
        <end position="110"/>
    </location>
</feature>
<dbReference type="Gene3D" id="1.10.10.60">
    <property type="entry name" value="Homeodomain-like"/>
    <property type="match status" value="1"/>
</dbReference>
<evidence type="ECO:0000256" key="3">
    <source>
        <dbReference type="SAM" id="MobiDB-lite"/>
    </source>
</evidence>
<dbReference type="InterPro" id="IPR007889">
    <property type="entry name" value="HTH_Psq"/>
</dbReference>
<dbReference type="EMBL" id="VSRR010001429">
    <property type="protein sequence ID" value="MPC25193.1"/>
    <property type="molecule type" value="Genomic_DNA"/>
</dbReference>
<evidence type="ECO:0000256" key="1">
    <source>
        <dbReference type="ARBA" id="ARBA00004123"/>
    </source>
</evidence>
<organism evidence="5 6">
    <name type="scientific">Portunus trituberculatus</name>
    <name type="common">Swimming crab</name>
    <name type="synonym">Neptunus trituberculatus</name>
    <dbReference type="NCBI Taxonomy" id="210409"/>
    <lineage>
        <taxon>Eukaryota</taxon>
        <taxon>Metazoa</taxon>
        <taxon>Ecdysozoa</taxon>
        <taxon>Arthropoda</taxon>
        <taxon>Crustacea</taxon>
        <taxon>Multicrustacea</taxon>
        <taxon>Malacostraca</taxon>
        <taxon>Eumalacostraca</taxon>
        <taxon>Eucarida</taxon>
        <taxon>Decapoda</taxon>
        <taxon>Pleocyemata</taxon>
        <taxon>Brachyura</taxon>
        <taxon>Eubrachyura</taxon>
        <taxon>Portunoidea</taxon>
        <taxon>Portunidae</taxon>
        <taxon>Portuninae</taxon>
        <taxon>Portunus</taxon>
    </lineage>
</organism>
<dbReference type="SUPFAM" id="SSF46689">
    <property type="entry name" value="Homeodomain-like"/>
    <property type="match status" value="1"/>
</dbReference>
<evidence type="ECO:0000313" key="5">
    <source>
        <dbReference type="EMBL" id="MPC25193.1"/>
    </source>
</evidence>
<dbReference type="PROSITE" id="PS50960">
    <property type="entry name" value="HTH_PSQ"/>
    <property type="match status" value="1"/>
</dbReference>
<evidence type="ECO:0000256" key="2">
    <source>
        <dbReference type="PROSITE-ProRule" id="PRU00320"/>
    </source>
</evidence>
<dbReference type="Proteomes" id="UP000324222">
    <property type="component" value="Unassembled WGS sequence"/>
</dbReference>
<comment type="caution">
    <text evidence="5">The sequence shown here is derived from an EMBL/GenBank/DDBJ whole genome shotgun (WGS) entry which is preliminary data.</text>
</comment>
<keyword evidence="2" id="KW-0238">DNA-binding</keyword>
<dbReference type="Pfam" id="PF04218">
    <property type="entry name" value="CENP-B_N"/>
    <property type="match status" value="1"/>
</dbReference>
<gene>
    <name evidence="5" type="ORF">E2C01_018296</name>
</gene>
<protein>
    <recommendedName>
        <fullName evidence="4">HTH psq-type domain-containing protein</fullName>
    </recommendedName>
</protein>
<reference evidence="5 6" key="1">
    <citation type="submission" date="2019-05" db="EMBL/GenBank/DDBJ databases">
        <title>Another draft genome of Portunus trituberculatus and its Hox gene families provides insights of decapod evolution.</title>
        <authorList>
            <person name="Jeong J.-H."/>
            <person name="Song I."/>
            <person name="Kim S."/>
            <person name="Choi T."/>
            <person name="Kim D."/>
            <person name="Ryu S."/>
            <person name="Kim W."/>
        </authorList>
    </citation>
    <scope>NUCLEOTIDE SEQUENCE [LARGE SCALE GENOMIC DNA]</scope>
    <source>
        <tissue evidence="5">Muscle</tissue>
    </source>
</reference>
<name>A0A5B7DW11_PORTR</name>
<comment type="subcellular location">
    <subcellularLocation>
        <location evidence="1 2">Nucleus</location>
    </subcellularLocation>
</comment>
<feature type="domain" description="HTH psq-type" evidence="4">
    <location>
        <begin position="308"/>
        <end position="359"/>
    </location>
</feature>
<sequence>MSGRRSNAVEKVKATEAVVMSEEIEIENECEMLDGQETIEPVEHMITETENETAEISENGQVVEEKKVLSVSGSGRRRRRKQAVKSGNTDPVMNENILENEKPGESDDLESYDKVQVGEKSVTIDNVQDEDITIQTVKEIIPKDQEEETIVKVATKKAEVKEESKEATEESKTKEEKQIQPRTLRATLAKVPPTLAAGGGVGSVRMLGGGVRGTNMPLIVSMGAGNPAIPLLPAGLPPGRYVILPGSSTTTTKTSTVTTMSSSMTPRLATSVATSGTQGLVAAQKTLAAAPLAPPTTPPATVGEKIYTRERGRRKSYTAGEKLAMIRAVEGGQRKSAVADRFGVAPSTLASILAQKHKIRSEQDNLTRRRVRRYHLKDDAASRTRVVGAHSSTSTMRLNPSSDHPFTHFLAPLSAPTPAVLDTQPEDIVAGKPKICDFSATTASRSEVIIVGVER</sequence>
<dbReference type="OrthoDB" id="10261408at2759"/>
<dbReference type="GO" id="GO:0005634">
    <property type="term" value="C:nucleus"/>
    <property type="evidence" value="ECO:0007669"/>
    <property type="project" value="UniProtKB-SubCell"/>
</dbReference>
<accession>A0A5B7DW11</accession>
<evidence type="ECO:0000313" key="6">
    <source>
        <dbReference type="Proteomes" id="UP000324222"/>
    </source>
</evidence>
<feature type="compositionally biased region" description="Basic and acidic residues" evidence="3">
    <location>
        <begin position="159"/>
        <end position="179"/>
    </location>
</feature>